<name>A0A917Q146_9BACI</name>
<protein>
    <recommendedName>
        <fullName evidence="3">Actin-like protein N-terminal domain-containing protein</fullName>
    </recommendedName>
</protein>
<proteinExistence type="predicted"/>
<evidence type="ECO:0000313" key="2">
    <source>
        <dbReference type="Proteomes" id="UP000658382"/>
    </source>
</evidence>
<dbReference type="AlphaFoldDB" id="A0A917Q146"/>
<dbReference type="Gene3D" id="3.30.420.40">
    <property type="match status" value="1"/>
</dbReference>
<dbReference type="Proteomes" id="UP000658382">
    <property type="component" value="Unassembled WGS sequence"/>
</dbReference>
<comment type="caution">
    <text evidence="1">The sequence shown here is derived from an EMBL/GenBank/DDBJ whole genome shotgun (WGS) entry which is preliminary data.</text>
</comment>
<accession>A0A917Q146</accession>
<keyword evidence="2" id="KW-1185">Reference proteome</keyword>
<reference evidence="1" key="1">
    <citation type="journal article" date="2014" name="Int. J. Syst. Evol. Microbiol.">
        <title>Complete genome sequence of Corynebacterium casei LMG S-19264T (=DSM 44701T), isolated from a smear-ripened cheese.</title>
        <authorList>
            <consortium name="US DOE Joint Genome Institute (JGI-PGF)"/>
            <person name="Walter F."/>
            <person name="Albersmeier A."/>
            <person name="Kalinowski J."/>
            <person name="Ruckert C."/>
        </authorList>
    </citation>
    <scope>NUCLEOTIDE SEQUENCE</scope>
    <source>
        <strain evidence="1">JCM 12580</strain>
    </source>
</reference>
<gene>
    <name evidence="1" type="ORF">GCM10007063_30990</name>
</gene>
<evidence type="ECO:0008006" key="3">
    <source>
        <dbReference type="Google" id="ProtNLM"/>
    </source>
</evidence>
<dbReference type="EMBL" id="BMNQ01000066">
    <property type="protein sequence ID" value="GGK06283.1"/>
    <property type="molecule type" value="Genomic_DNA"/>
</dbReference>
<organism evidence="1 2">
    <name type="scientific">Lentibacillus kapialis</name>
    <dbReference type="NCBI Taxonomy" id="340214"/>
    <lineage>
        <taxon>Bacteria</taxon>
        <taxon>Bacillati</taxon>
        <taxon>Bacillota</taxon>
        <taxon>Bacilli</taxon>
        <taxon>Bacillales</taxon>
        <taxon>Bacillaceae</taxon>
        <taxon>Lentibacillus</taxon>
    </lineage>
</organism>
<reference evidence="1" key="2">
    <citation type="submission" date="2020-09" db="EMBL/GenBank/DDBJ databases">
        <authorList>
            <person name="Sun Q."/>
            <person name="Ohkuma M."/>
        </authorList>
    </citation>
    <scope>NUCLEOTIDE SEQUENCE</scope>
    <source>
        <strain evidence="1">JCM 12580</strain>
    </source>
</reference>
<dbReference type="RefSeq" id="WP_188634018.1">
    <property type="nucleotide sequence ID" value="NZ_BMNQ01000066.1"/>
</dbReference>
<sequence length="60" mass="6655">MQQPKDYQMEIVAVDLGYGCVKAISSSGKQILFLLIVGNGYERGLMNLFGDTSRAPFRNI</sequence>
<evidence type="ECO:0000313" key="1">
    <source>
        <dbReference type="EMBL" id="GGK06283.1"/>
    </source>
</evidence>